<keyword evidence="3 6" id="KW-0238">DNA-binding</keyword>
<dbReference type="EMBL" id="JAUSUW010000011">
    <property type="protein sequence ID" value="MDQ0422582.1"/>
    <property type="molecule type" value="Genomic_DNA"/>
</dbReference>
<dbReference type="InterPro" id="IPR036388">
    <property type="entry name" value="WH-like_DNA-bd_sf"/>
</dbReference>
<evidence type="ECO:0000313" key="6">
    <source>
        <dbReference type="EMBL" id="MDQ0422582.1"/>
    </source>
</evidence>
<reference evidence="6 7" key="1">
    <citation type="submission" date="2023-07" db="EMBL/GenBank/DDBJ databases">
        <title>Genomic Encyclopedia of Type Strains, Phase IV (KMG-IV): sequencing the most valuable type-strain genomes for metagenomic binning, comparative biology and taxonomic classification.</title>
        <authorList>
            <person name="Goeker M."/>
        </authorList>
    </citation>
    <scope>NUCLEOTIDE SEQUENCE [LARGE SCALE GENOMIC DNA]</scope>
    <source>
        <strain evidence="6 7">DSM 1111</strain>
    </source>
</reference>
<evidence type="ECO:0000256" key="2">
    <source>
        <dbReference type="ARBA" id="ARBA00023015"/>
    </source>
</evidence>
<dbReference type="RefSeq" id="WP_307375278.1">
    <property type="nucleotide sequence ID" value="NZ_JAUSUW010000011.1"/>
</dbReference>
<dbReference type="Gene3D" id="3.40.190.10">
    <property type="entry name" value="Periplasmic binding protein-like II"/>
    <property type="match status" value="2"/>
</dbReference>
<dbReference type="PROSITE" id="PS50931">
    <property type="entry name" value="HTH_LYSR"/>
    <property type="match status" value="1"/>
</dbReference>
<dbReference type="Pfam" id="PF03466">
    <property type="entry name" value="LysR_substrate"/>
    <property type="match status" value="1"/>
</dbReference>
<keyword evidence="2" id="KW-0805">Transcription regulation</keyword>
<dbReference type="GO" id="GO:0003677">
    <property type="term" value="F:DNA binding"/>
    <property type="evidence" value="ECO:0007669"/>
    <property type="project" value="UniProtKB-KW"/>
</dbReference>
<comment type="similarity">
    <text evidence="1">Belongs to the LysR transcriptional regulatory family.</text>
</comment>
<dbReference type="SUPFAM" id="SSF46785">
    <property type="entry name" value="Winged helix' DNA-binding domain"/>
    <property type="match status" value="1"/>
</dbReference>
<organism evidence="6 7">
    <name type="scientific">Peteryoungia aggregata LMG 23059</name>
    <dbReference type="NCBI Taxonomy" id="1368425"/>
    <lineage>
        <taxon>Bacteria</taxon>
        <taxon>Pseudomonadati</taxon>
        <taxon>Pseudomonadota</taxon>
        <taxon>Alphaproteobacteria</taxon>
        <taxon>Hyphomicrobiales</taxon>
        <taxon>Rhizobiaceae</taxon>
        <taxon>Peteryoungia</taxon>
    </lineage>
</organism>
<protein>
    <submittedName>
        <fullName evidence="6">DNA-binding transcriptional LysR family regulator</fullName>
    </submittedName>
</protein>
<dbReference type="PANTHER" id="PTHR30579:SF7">
    <property type="entry name" value="HTH-TYPE TRANSCRIPTIONAL REGULATOR LRHA-RELATED"/>
    <property type="match status" value="1"/>
</dbReference>
<proteinExistence type="inferred from homology"/>
<feature type="domain" description="HTH lysR-type" evidence="5">
    <location>
        <begin position="5"/>
        <end position="62"/>
    </location>
</feature>
<evidence type="ECO:0000256" key="3">
    <source>
        <dbReference type="ARBA" id="ARBA00023125"/>
    </source>
</evidence>
<keyword evidence="4" id="KW-0804">Transcription</keyword>
<evidence type="ECO:0000313" key="7">
    <source>
        <dbReference type="Proteomes" id="UP001238496"/>
    </source>
</evidence>
<gene>
    <name evidence="6" type="ORF">J2045_003630</name>
</gene>
<accession>A0ABU0GB45</accession>
<dbReference type="InterPro" id="IPR050176">
    <property type="entry name" value="LTTR"/>
</dbReference>
<dbReference type="PANTHER" id="PTHR30579">
    <property type="entry name" value="TRANSCRIPTIONAL REGULATOR"/>
    <property type="match status" value="1"/>
</dbReference>
<dbReference type="InterPro" id="IPR000847">
    <property type="entry name" value="LysR_HTH_N"/>
</dbReference>
<dbReference type="Gene3D" id="1.10.10.10">
    <property type="entry name" value="Winged helix-like DNA-binding domain superfamily/Winged helix DNA-binding domain"/>
    <property type="match status" value="1"/>
</dbReference>
<dbReference type="Proteomes" id="UP001238496">
    <property type="component" value="Unassembled WGS sequence"/>
</dbReference>
<evidence type="ECO:0000256" key="1">
    <source>
        <dbReference type="ARBA" id="ARBA00009437"/>
    </source>
</evidence>
<dbReference type="Pfam" id="PF00126">
    <property type="entry name" value="HTH_1"/>
    <property type="match status" value="1"/>
</dbReference>
<dbReference type="InterPro" id="IPR036390">
    <property type="entry name" value="WH_DNA-bd_sf"/>
</dbReference>
<evidence type="ECO:0000259" key="5">
    <source>
        <dbReference type="PROSITE" id="PS50931"/>
    </source>
</evidence>
<evidence type="ECO:0000256" key="4">
    <source>
        <dbReference type="ARBA" id="ARBA00023163"/>
    </source>
</evidence>
<dbReference type="SUPFAM" id="SSF53850">
    <property type="entry name" value="Periplasmic binding protein-like II"/>
    <property type="match status" value="1"/>
</dbReference>
<sequence>MLPDLPSPLLRSFVAVADCGSLAAAALRVNRSESALSLQMQRLEDIVGQALFDRDGRALKLNSTGSWLLAHSRAILARIDAARAELDAASRPPIRLGVVQDFVAQVLQPTLADLRGDDGATRFSIVIGSSSELLQAMSEDRIDTAVVAGDLAAGGVDGTVFPMAWFGDARLLEDEVVPLVSITPPCPFLSAATRALDAVGRPWRLALVTPSLDGVKAAVAAGLGLACRTEAGMGQAALKASGLPDLSDIRYSVIEKRPGKSGPSEAALRMAAHLSALGQT</sequence>
<name>A0ABU0GB45_9HYPH</name>
<keyword evidence="7" id="KW-1185">Reference proteome</keyword>
<comment type="caution">
    <text evidence="6">The sequence shown here is derived from an EMBL/GenBank/DDBJ whole genome shotgun (WGS) entry which is preliminary data.</text>
</comment>
<dbReference type="InterPro" id="IPR005119">
    <property type="entry name" value="LysR_subst-bd"/>
</dbReference>